<accession>A0A9P7JB86</accession>
<dbReference type="Proteomes" id="UP000807769">
    <property type="component" value="Unassembled WGS sequence"/>
</dbReference>
<name>A0A9P7JB86_9AGAM</name>
<reference evidence="1" key="1">
    <citation type="journal article" date="2020" name="New Phytol.">
        <title>Comparative genomics reveals dynamic genome evolution in host specialist ectomycorrhizal fungi.</title>
        <authorList>
            <person name="Lofgren L.A."/>
            <person name="Nguyen N.H."/>
            <person name="Vilgalys R."/>
            <person name="Ruytinx J."/>
            <person name="Liao H.L."/>
            <person name="Branco S."/>
            <person name="Kuo A."/>
            <person name="LaButti K."/>
            <person name="Lipzen A."/>
            <person name="Andreopoulos W."/>
            <person name="Pangilinan J."/>
            <person name="Riley R."/>
            <person name="Hundley H."/>
            <person name="Na H."/>
            <person name="Barry K."/>
            <person name="Grigoriev I.V."/>
            <person name="Stajich J.E."/>
            <person name="Kennedy P.G."/>
        </authorList>
    </citation>
    <scope>NUCLEOTIDE SEQUENCE</scope>
    <source>
        <strain evidence="1">MN1</strain>
    </source>
</reference>
<keyword evidence="2" id="KW-1185">Reference proteome</keyword>
<sequence length="78" mass="8766">MRGTCHVGLKLIHAKVFSGYTTYIRYGDMSLSYRSVIHRGHASCLTVSQIRSEFDDLLFRHASKCGAAVFDNTRVAEL</sequence>
<organism evidence="1 2">
    <name type="scientific">Suillus subaureus</name>
    <dbReference type="NCBI Taxonomy" id="48587"/>
    <lineage>
        <taxon>Eukaryota</taxon>
        <taxon>Fungi</taxon>
        <taxon>Dikarya</taxon>
        <taxon>Basidiomycota</taxon>
        <taxon>Agaricomycotina</taxon>
        <taxon>Agaricomycetes</taxon>
        <taxon>Agaricomycetidae</taxon>
        <taxon>Boletales</taxon>
        <taxon>Suillineae</taxon>
        <taxon>Suillaceae</taxon>
        <taxon>Suillus</taxon>
    </lineage>
</organism>
<dbReference type="RefSeq" id="XP_041190555.1">
    <property type="nucleotide sequence ID" value="XM_041336227.1"/>
</dbReference>
<comment type="caution">
    <text evidence="1">The sequence shown here is derived from an EMBL/GenBank/DDBJ whole genome shotgun (WGS) entry which is preliminary data.</text>
</comment>
<proteinExistence type="predicted"/>
<dbReference type="InterPro" id="IPR036188">
    <property type="entry name" value="FAD/NAD-bd_sf"/>
</dbReference>
<dbReference type="GeneID" id="64630244"/>
<dbReference type="AlphaFoldDB" id="A0A9P7JB86"/>
<protein>
    <submittedName>
        <fullName evidence="1">Uncharacterized protein</fullName>
    </submittedName>
</protein>
<dbReference type="EMBL" id="JABBWG010000026">
    <property type="protein sequence ID" value="KAG1812410.1"/>
    <property type="molecule type" value="Genomic_DNA"/>
</dbReference>
<evidence type="ECO:0000313" key="2">
    <source>
        <dbReference type="Proteomes" id="UP000807769"/>
    </source>
</evidence>
<gene>
    <name evidence="1" type="ORF">BJ212DRAFT_1369529</name>
</gene>
<dbReference type="Gene3D" id="3.50.50.60">
    <property type="entry name" value="FAD/NAD(P)-binding domain"/>
    <property type="match status" value="1"/>
</dbReference>
<evidence type="ECO:0000313" key="1">
    <source>
        <dbReference type="EMBL" id="KAG1812410.1"/>
    </source>
</evidence>